<keyword evidence="1" id="KW-1015">Disulfide bond</keyword>
<dbReference type="PATRIC" id="fig|1036673.3.peg.1439"/>
<reference evidence="3 4" key="2">
    <citation type="journal article" date="2013" name="Genome Announc.">
        <title>Genome Sequence of Growth-Improving Paenibacillus mucilaginosus Strain KNP414.</title>
        <authorList>
            <person name="Lu J.J."/>
            <person name="Wang J.F."/>
            <person name="Hu X.F."/>
        </authorList>
    </citation>
    <scope>NUCLEOTIDE SEQUENCE [LARGE SCALE GENOMIC DNA]</scope>
    <source>
        <strain evidence="3 4">KNP414</strain>
    </source>
</reference>
<gene>
    <name evidence="3" type="ordered locus">KNP414_01626</name>
</gene>
<evidence type="ECO:0000259" key="2">
    <source>
        <dbReference type="PROSITE" id="PS51352"/>
    </source>
</evidence>
<dbReference type="GO" id="GO:0016491">
    <property type="term" value="F:oxidoreductase activity"/>
    <property type="evidence" value="ECO:0007669"/>
    <property type="project" value="InterPro"/>
</dbReference>
<protein>
    <submittedName>
        <fullName evidence="3">Thioredoxin family protein</fullName>
    </submittedName>
</protein>
<dbReference type="PROSITE" id="PS51352">
    <property type="entry name" value="THIOREDOXIN_2"/>
    <property type="match status" value="1"/>
</dbReference>
<dbReference type="Pfam" id="PF00578">
    <property type="entry name" value="AhpC-TSA"/>
    <property type="match status" value="1"/>
</dbReference>
<dbReference type="Gene3D" id="3.40.30.10">
    <property type="entry name" value="Glutaredoxin"/>
    <property type="match status" value="1"/>
</dbReference>
<evidence type="ECO:0000313" key="3">
    <source>
        <dbReference type="EMBL" id="AEI40189.1"/>
    </source>
</evidence>
<evidence type="ECO:0000313" key="4">
    <source>
        <dbReference type="Proteomes" id="UP000006620"/>
    </source>
</evidence>
<dbReference type="CDD" id="cd02966">
    <property type="entry name" value="TlpA_like_family"/>
    <property type="match status" value="1"/>
</dbReference>
<evidence type="ECO:0000256" key="1">
    <source>
        <dbReference type="ARBA" id="ARBA00023157"/>
    </source>
</evidence>
<feature type="domain" description="Thioredoxin" evidence="2">
    <location>
        <begin position="44"/>
        <end position="186"/>
    </location>
</feature>
<dbReference type="AlphaFoldDB" id="F8FPG5"/>
<dbReference type="PROSITE" id="PS00194">
    <property type="entry name" value="THIOREDOXIN_1"/>
    <property type="match status" value="1"/>
</dbReference>
<name>F8FPG5_PAEMK</name>
<dbReference type="InterPro" id="IPR036249">
    <property type="entry name" value="Thioredoxin-like_sf"/>
</dbReference>
<sequence length="186" mass="20217">MTRKYAGMLALIALLTGAALYQMKGQGQPESRPVFAAASKAGRVVPGQPVPALRLQGMRGGEFTVGGERSKPLLLNFWASWCGPCHEEAPDLQAVYAKYKDQVDFYGVNVTREDGLREAEGFVKKYGFTFPVLLDTEGTAADAYRLRFVPTSYLIDRKGNLVEVIHVLPAAQLEAKIRGLIGAQGA</sequence>
<dbReference type="PANTHER" id="PTHR42852">
    <property type="entry name" value="THIOL:DISULFIDE INTERCHANGE PROTEIN DSBE"/>
    <property type="match status" value="1"/>
</dbReference>
<organism evidence="3 4">
    <name type="scientific">Paenibacillus mucilaginosus (strain KNP414)</name>
    <dbReference type="NCBI Taxonomy" id="1036673"/>
    <lineage>
        <taxon>Bacteria</taxon>
        <taxon>Bacillati</taxon>
        <taxon>Bacillota</taxon>
        <taxon>Bacilli</taxon>
        <taxon>Bacillales</taxon>
        <taxon>Paenibacillaceae</taxon>
        <taxon>Paenibacillus</taxon>
    </lineage>
</organism>
<proteinExistence type="predicted"/>
<dbReference type="RefSeq" id="WP_013915351.1">
    <property type="nucleotide sequence ID" value="NC_015690.1"/>
</dbReference>
<reference evidence="4" key="1">
    <citation type="submission" date="2011-06" db="EMBL/GenBank/DDBJ databases">
        <title>Complete genome sequence of Paenibacillus mucilaginosus KNP414.</title>
        <authorList>
            <person name="Wang J."/>
            <person name="Hu S."/>
            <person name="Hu X."/>
            <person name="Zhang B."/>
            <person name="Dong D."/>
            <person name="Zhang S."/>
            <person name="Zhao K."/>
            <person name="Wu D."/>
        </authorList>
    </citation>
    <scope>NUCLEOTIDE SEQUENCE [LARGE SCALE GENOMIC DNA]</scope>
    <source>
        <strain evidence="4">KNP414</strain>
    </source>
</reference>
<dbReference type="SUPFAM" id="SSF52833">
    <property type="entry name" value="Thioredoxin-like"/>
    <property type="match status" value="1"/>
</dbReference>
<dbReference type="InterPro" id="IPR013766">
    <property type="entry name" value="Thioredoxin_domain"/>
</dbReference>
<dbReference type="PANTHER" id="PTHR42852:SF1">
    <property type="entry name" value="THIOREDOXIN-LIKE PROTEIN YNEN"/>
    <property type="match status" value="1"/>
</dbReference>
<dbReference type="InterPro" id="IPR017937">
    <property type="entry name" value="Thioredoxin_CS"/>
</dbReference>
<dbReference type="EMBL" id="CP002869">
    <property type="protein sequence ID" value="AEI40189.1"/>
    <property type="molecule type" value="Genomic_DNA"/>
</dbReference>
<dbReference type="InterPro" id="IPR050553">
    <property type="entry name" value="Thioredoxin_ResA/DsbE_sf"/>
</dbReference>
<dbReference type="GO" id="GO:0016209">
    <property type="term" value="F:antioxidant activity"/>
    <property type="evidence" value="ECO:0007669"/>
    <property type="project" value="InterPro"/>
</dbReference>
<dbReference type="HOGENOM" id="CLU_042529_11_4_9"/>
<accession>F8FPG5</accession>
<dbReference type="InterPro" id="IPR000866">
    <property type="entry name" value="AhpC/TSA"/>
</dbReference>
<dbReference type="Proteomes" id="UP000006620">
    <property type="component" value="Chromosome"/>
</dbReference>
<dbReference type="KEGG" id="pms:KNP414_01626"/>